<feature type="domain" description="Amino acid transporter transmembrane" evidence="6">
    <location>
        <begin position="13"/>
        <end position="120"/>
    </location>
</feature>
<comment type="subcellular location">
    <subcellularLocation>
        <location evidence="1">Membrane</location>
        <topology evidence="1">Multi-pass membrane protein</topology>
    </subcellularLocation>
</comment>
<sequence>MGKPFLTMEDLKMCFSLCCSVYGIGSLGMPGNFARAGYWYASAALFVMAAINIYSTVCISKVMLEAPKHVRTFGDLGEFVLGTWGRWLVTIPHMITCILVPIAFLVLGGTLLTTLFPASFEPETWII</sequence>
<gene>
    <name evidence="7" type="ORF">As57867_017634</name>
</gene>
<keyword evidence="2 5" id="KW-0812">Transmembrane</keyword>
<accession>A0A6A4Y3Y6</accession>
<dbReference type="InterPro" id="IPR013057">
    <property type="entry name" value="AA_transpt_TM"/>
</dbReference>
<evidence type="ECO:0000256" key="4">
    <source>
        <dbReference type="ARBA" id="ARBA00023136"/>
    </source>
</evidence>
<dbReference type="PANTHER" id="PTHR22950:SF349">
    <property type="entry name" value="AMINO ACID TRANSPORTER TRANSMEMBRANE DOMAIN-CONTAINING PROTEIN"/>
    <property type="match status" value="1"/>
</dbReference>
<protein>
    <recommendedName>
        <fullName evidence="6">Amino acid transporter transmembrane domain-containing protein</fullName>
    </recommendedName>
</protein>
<evidence type="ECO:0000256" key="1">
    <source>
        <dbReference type="ARBA" id="ARBA00004141"/>
    </source>
</evidence>
<evidence type="ECO:0000313" key="7">
    <source>
        <dbReference type="EMBL" id="KAF0691003.1"/>
    </source>
</evidence>
<organism evidence="7">
    <name type="scientific">Aphanomyces stellatus</name>
    <dbReference type="NCBI Taxonomy" id="120398"/>
    <lineage>
        <taxon>Eukaryota</taxon>
        <taxon>Sar</taxon>
        <taxon>Stramenopiles</taxon>
        <taxon>Oomycota</taxon>
        <taxon>Saprolegniomycetes</taxon>
        <taxon>Saprolegniales</taxon>
        <taxon>Verrucalvaceae</taxon>
        <taxon>Aphanomyces</taxon>
    </lineage>
</organism>
<feature type="transmembrane region" description="Helical" evidence="5">
    <location>
        <begin position="94"/>
        <end position="116"/>
    </location>
</feature>
<comment type="caution">
    <text evidence="7">The sequence shown here is derived from an EMBL/GenBank/DDBJ whole genome shotgun (WGS) entry which is preliminary data.</text>
</comment>
<dbReference type="OrthoDB" id="77030at2759"/>
<keyword evidence="4 5" id="KW-0472">Membrane</keyword>
<evidence type="ECO:0000259" key="6">
    <source>
        <dbReference type="Pfam" id="PF01490"/>
    </source>
</evidence>
<dbReference type="GO" id="GO:0005774">
    <property type="term" value="C:vacuolar membrane"/>
    <property type="evidence" value="ECO:0007669"/>
    <property type="project" value="TreeGrafter"/>
</dbReference>
<reference evidence="7" key="1">
    <citation type="submission" date="2019-06" db="EMBL/GenBank/DDBJ databases">
        <title>Genomics analysis of Aphanomyces spp. identifies a new class of oomycete effector associated with host adaptation.</title>
        <authorList>
            <person name="Gaulin E."/>
        </authorList>
    </citation>
    <scope>NUCLEOTIDE SEQUENCE</scope>
    <source>
        <strain evidence="7">CBS 578.67</strain>
    </source>
</reference>
<feature type="transmembrane region" description="Helical" evidence="5">
    <location>
        <begin position="38"/>
        <end position="59"/>
    </location>
</feature>
<name>A0A6A4Y3Y6_9STRA</name>
<dbReference type="EMBL" id="VJMH01006233">
    <property type="protein sequence ID" value="KAF0691003.1"/>
    <property type="molecule type" value="Genomic_DNA"/>
</dbReference>
<proteinExistence type="predicted"/>
<evidence type="ECO:0000256" key="2">
    <source>
        <dbReference type="ARBA" id="ARBA00022692"/>
    </source>
</evidence>
<evidence type="ECO:0000256" key="3">
    <source>
        <dbReference type="ARBA" id="ARBA00022989"/>
    </source>
</evidence>
<dbReference type="Pfam" id="PF01490">
    <property type="entry name" value="Aa_trans"/>
    <property type="match status" value="1"/>
</dbReference>
<dbReference type="AlphaFoldDB" id="A0A6A4Y3Y6"/>
<keyword evidence="3 5" id="KW-1133">Transmembrane helix</keyword>
<dbReference type="GO" id="GO:0015179">
    <property type="term" value="F:L-amino acid transmembrane transporter activity"/>
    <property type="evidence" value="ECO:0007669"/>
    <property type="project" value="TreeGrafter"/>
</dbReference>
<feature type="non-terminal residue" evidence="7">
    <location>
        <position position="127"/>
    </location>
</feature>
<evidence type="ECO:0000256" key="5">
    <source>
        <dbReference type="SAM" id="Phobius"/>
    </source>
</evidence>
<dbReference type="PANTHER" id="PTHR22950">
    <property type="entry name" value="AMINO ACID TRANSPORTER"/>
    <property type="match status" value="1"/>
</dbReference>